<keyword evidence="1" id="KW-1133">Transmembrane helix</keyword>
<feature type="transmembrane region" description="Helical" evidence="1">
    <location>
        <begin position="20"/>
        <end position="39"/>
    </location>
</feature>
<evidence type="ECO:0000313" key="3">
    <source>
        <dbReference type="Proteomes" id="UP001163255"/>
    </source>
</evidence>
<sequence length="492" mass="56876">MSLSYQENYNKLSIAKHQDIVKITYFTVIASILLSFYYIANVELINKDGFYYIDIAGIFLKQGFAAAMAQYNWPFFPIIAAYIHSFLGFSLANSFYLISILSYGLIAYAFIKIAELVLPIKALPIASVVFLCAATINKHRDDIIRDHSYWAFALLATLFLIQAIYSKNWKKVIFSLMALSISIIFRPEGIIHFFLFPVIFICCTTNFIKTISRNKLTSIIILASSILTLYCTFYLLRDTKLATDILKAVRFDRTLESIFTGAEILNNYFLPKYSHHYSVHFMIAGITSIFLLNIIASLGTLYLVAILLDAKCFINWIKENTIIIFLTISFSLPIILFVYKHYFLSPRYTVLISLISLLPVTYIFYKNILNNKRKKYLAYFLIFASFIDSTVSFNHTSKKYITDAAEWVNSTYPDNHLIVTNDPRLNYLVNGNYISTPEINLDNINKNADILLFNIRRKDKHTLSKIKDYGLWKESKRFYNNKNDFTIVLTKI</sequence>
<keyword evidence="1" id="KW-0812">Transmembrane</keyword>
<name>A0ABY6GYW7_9GAMM</name>
<protein>
    <recommendedName>
        <fullName evidence="4">Glycosyltransferase RgtA/B/C/D-like domain-containing protein</fullName>
    </recommendedName>
</protein>
<keyword evidence="1" id="KW-0472">Membrane</keyword>
<feature type="transmembrane region" description="Helical" evidence="1">
    <location>
        <begin position="320"/>
        <end position="339"/>
    </location>
</feature>
<accession>A0ABY6GYW7</accession>
<feature type="transmembrane region" description="Helical" evidence="1">
    <location>
        <begin position="81"/>
        <end position="110"/>
    </location>
</feature>
<evidence type="ECO:0000313" key="2">
    <source>
        <dbReference type="EMBL" id="UYM17980.1"/>
    </source>
</evidence>
<feature type="transmembrane region" description="Helical" evidence="1">
    <location>
        <begin position="279"/>
        <end position="308"/>
    </location>
</feature>
<gene>
    <name evidence="2" type="ORF">NX720_08775</name>
</gene>
<proteinExistence type="predicted"/>
<dbReference type="Proteomes" id="UP001163255">
    <property type="component" value="Chromosome"/>
</dbReference>
<evidence type="ECO:0000256" key="1">
    <source>
        <dbReference type="SAM" id="Phobius"/>
    </source>
</evidence>
<keyword evidence="3" id="KW-1185">Reference proteome</keyword>
<feature type="transmembrane region" description="Helical" evidence="1">
    <location>
        <begin position="116"/>
        <end position="136"/>
    </location>
</feature>
<evidence type="ECO:0008006" key="4">
    <source>
        <dbReference type="Google" id="ProtNLM"/>
    </source>
</evidence>
<feature type="transmembrane region" description="Helical" evidence="1">
    <location>
        <begin position="345"/>
        <end position="364"/>
    </location>
</feature>
<feature type="transmembrane region" description="Helical" evidence="1">
    <location>
        <begin position="376"/>
        <end position="393"/>
    </location>
</feature>
<dbReference type="RefSeq" id="WP_262600754.1">
    <property type="nucleotide sequence ID" value="NZ_CP103300.1"/>
</dbReference>
<reference evidence="2" key="1">
    <citation type="submission" date="2022-10" db="EMBL/GenBank/DDBJ databases">
        <title>Completed Genome Sequence of two octocoral isolated bacterium, Endozoicomonas euniceicola EF212T and Endozoicomonas gorgoniicola PS125T.</title>
        <authorList>
            <person name="Chiou Y.-J."/>
            <person name="Chen Y.-H."/>
        </authorList>
    </citation>
    <scope>NUCLEOTIDE SEQUENCE</scope>
    <source>
        <strain evidence="2">EF212</strain>
    </source>
</reference>
<organism evidence="2 3">
    <name type="scientific">Endozoicomonas euniceicola</name>
    <dbReference type="NCBI Taxonomy" id="1234143"/>
    <lineage>
        <taxon>Bacteria</taxon>
        <taxon>Pseudomonadati</taxon>
        <taxon>Pseudomonadota</taxon>
        <taxon>Gammaproteobacteria</taxon>
        <taxon>Oceanospirillales</taxon>
        <taxon>Endozoicomonadaceae</taxon>
        <taxon>Endozoicomonas</taxon>
    </lineage>
</organism>
<feature type="transmembrane region" description="Helical" evidence="1">
    <location>
        <begin position="172"/>
        <end position="204"/>
    </location>
</feature>
<feature type="transmembrane region" description="Helical" evidence="1">
    <location>
        <begin position="216"/>
        <end position="236"/>
    </location>
</feature>
<feature type="transmembrane region" description="Helical" evidence="1">
    <location>
        <begin position="148"/>
        <end position="166"/>
    </location>
</feature>
<dbReference type="EMBL" id="CP103300">
    <property type="protein sequence ID" value="UYM17980.1"/>
    <property type="molecule type" value="Genomic_DNA"/>
</dbReference>